<sequence length="119" mass="13890">MTLCKEIKDVLRQQGIYLRNWIARVQDQEMITTLNNGDYGDYPQTLRPETEFLRFARNCIAHSEIYQDVLAGWDQFNVNMYQQAETLAEAIEDVYPGFLCALHECMETQGIYIFDAPLN</sequence>
<dbReference type="EMBL" id="JASCZI010213192">
    <property type="protein sequence ID" value="MED6200966.1"/>
    <property type="molecule type" value="Genomic_DNA"/>
</dbReference>
<organism evidence="1 2">
    <name type="scientific">Stylosanthes scabra</name>
    <dbReference type="NCBI Taxonomy" id="79078"/>
    <lineage>
        <taxon>Eukaryota</taxon>
        <taxon>Viridiplantae</taxon>
        <taxon>Streptophyta</taxon>
        <taxon>Embryophyta</taxon>
        <taxon>Tracheophyta</taxon>
        <taxon>Spermatophyta</taxon>
        <taxon>Magnoliopsida</taxon>
        <taxon>eudicotyledons</taxon>
        <taxon>Gunneridae</taxon>
        <taxon>Pentapetalae</taxon>
        <taxon>rosids</taxon>
        <taxon>fabids</taxon>
        <taxon>Fabales</taxon>
        <taxon>Fabaceae</taxon>
        <taxon>Papilionoideae</taxon>
        <taxon>50 kb inversion clade</taxon>
        <taxon>dalbergioids sensu lato</taxon>
        <taxon>Dalbergieae</taxon>
        <taxon>Pterocarpus clade</taxon>
        <taxon>Stylosanthes</taxon>
    </lineage>
</organism>
<dbReference type="Proteomes" id="UP001341840">
    <property type="component" value="Unassembled WGS sequence"/>
</dbReference>
<reference evidence="1 2" key="1">
    <citation type="journal article" date="2023" name="Plants (Basel)">
        <title>Bridging the Gap: Combining Genomics and Transcriptomics Approaches to Understand Stylosanthes scabra, an Orphan Legume from the Brazilian Caatinga.</title>
        <authorList>
            <person name="Ferreira-Neto J.R.C."/>
            <person name="da Silva M.D."/>
            <person name="Binneck E."/>
            <person name="de Melo N.F."/>
            <person name="da Silva R.H."/>
            <person name="de Melo A.L.T.M."/>
            <person name="Pandolfi V."/>
            <person name="Bustamante F.O."/>
            <person name="Brasileiro-Vidal A.C."/>
            <person name="Benko-Iseppon A.M."/>
        </authorList>
    </citation>
    <scope>NUCLEOTIDE SEQUENCE [LARGE SCALE GENOMIC DNA]</scope>
    <source>
        <tissue evidence="1">Leaves</tissue>
    </source>
</reference>
<proteinExistence type="predicted"/>
<evidence type="ECO:0000313" key="2">
    <source>
        <dbReference type="Proteomes" id="UP001341840"/>
    </source>
</evidence>
<protein>
    <submittedName>
        <fullName evidence="1">Uncharacterized protein</fullName>
    </submittedName>
</protein>
<keyword evidence="2" id="KW-1185">Reference proteome</keyword>
<comment type="caution">
    <text evidence="1">The sequence shown here is derived from an EMBL/GenBank/DDBJ whole genome shotgun (WGS) entry which is preliminary data.</text>
</comment>
<gene>
    <name evidence="1" type="ORF">PIB30_090402</name>
</gene>
<name>A0ABU6XUI6_9FABA</name>
<accession>A0ABU6XUI6</accession>
<evidence type="ECO:0000313" key="1">
    <source>
        <dbReference type="EMBL" id="MED6200966.1"/>
    </source>
</evidence>